<evidence type="ECO:0000256" key="1">
    <source>
        <dbReference type="SAM" id="MobiDB-lite"/>
    </source>
</evidence>
<proteinExistence type="predicted"/>
<gene>
    <name evidence="2" type="ORF">J8N05_46825</name>
</gene>
<accession>A0A940Y4W6</accession>
<dbReference type="RefSeq" id="WP_210894615.1">
    <property type="nucleotide sequence ID" value="NZ_JAGPYQ010000004.1"/>
</dbReference>
<reference evidence="2 3" key="1">
    <citation type="submission" date="2021-04" db="EMBL/GenBank/DDBJ databases">
        <authorList>
            <person name="Tang X."/>
            <person name="Zhou X."/>
            <person name="Chen X."/>
            <person name="Cernava T."/>
            <person name="Zhang C."/>
        </authorList>
    </citation>
    <scope>NUCLEOTIDE SEQUENCE [LARGE SCALE GENOMIC DNA]</scope>
    <source>
        <strain evidence="2 3">BH-SS-21</strain>
        <plasmid evidence="2">p1</plasmid>
    </source>
</reference>
<sequence length="123" mass="13512">MTANVASGDDWISEITAQARRTQYRVFSTSVPLNNPPVPGRAAEHLFAAAIEHVKAQSWQLDSVNTYGSTYRAPQIGPVSEHWALLVFRTTHRAQICPARLPPSRATVPRLTASNALDHQEAP</sequence>
<feature type="region of interest" description="Disordered" evidence="1">
    <location>
        <begin position="104"/>
        <end position="123"/>
    </location>
</feature>
<dbReference type="EMBL" id="JAGPYQ010000004">
    <property type="protein sequence ID" value="MBQ0855676.1"/>
    <property type="molecule type" value="Genomic_DNA"/>
</dbReference>
<protein>
    <submittedName>
        <fullName evidence="2">Uncharacterized protein</fullName>
    </submittedName>
</protein>
<evidence type="ECO:0000313" key="3">
    <source>
        <dbReference type="Proteomes" id="UP000677413"/>
    </source>
</evidence>
<dbReference type="AlphaFoldDB" id="A0A940Y4W6"/>
<evidence type="ECO:0000313" key="2">
    <source>
        <dbReference type="EMBL" id="MBQ0855676.1"/>
    </source>
</evidence>
<comment type="caution">
    <text evidence="2">The sequence shown here is derived from an EMBL/GenBank/DDBJ whole genome shotgun (WGS) entry which is preliminary data.</text>
</comment>
<geneLocation type="plasmid" evidence="2">
    <name>p1</name>
</geneLocation>
<keyword evidence="2" id="KW-0614">Plasmid</keyword>
<name>A0A940Y4W6_9ACTN</name>
<organism evidence="2 3">
    <name type="scientific">Streptomyces liliiviolaceus</name>
    <dbReference type="NCBI Taxonomy" id="2823109"/>
    <lineage>
        <taxon>Bacteria</taxon>
        <taxon>Bacillati</taxon>
        <taxon>Actinomycetota</taxon>
        <taxon>Actinomycetes</taxon>
        <taxon>Kitasatosporales</taxon>
        <taxon>Streptomycetaceae</taxon>
        <taxon>Streptomyces</taxon>
    </lineage>
</organism>
<dbReference type="Proteomes" id="UP000677413">
    <property type="component" value="Unassembled WGS sequence"/>
</dbReference>
<keyword evidence="3" id="KW-1185">Reference proteome</keyword>